<accession>A0ACB5T5X2</accession>
<dbReference type="EMBL" id="BSXS01003713">
    <property type="protein sequence ID" value="GME81817.1"/>
    <property type="molecule type" value="Genomic_DNA"/>
</dbReference>
<evidence type="ECO:0000313" key="2">
    <source>
        <dbReference type="Proteomes" id="UP001165064"/>
    </source>
</evidence>
<protein>
    <submittedName>
        <fullName evidence="1">Unnamed protein product</fullName>
    </submittedName>
</protein>
<organism evidence="1 2">
    <name type="scientific">Ambrosiozyma monospora</name>
    <name type="common">Yeast</name>
    <name type="synonym">Endomycopsis monosporus</name>
    <dbReference type="NCBI Taxonomy" id="43982"/>
    <lineage>
        <taxon>Eukaryota</taxon>
        <taxon>Fungi</taxon>
        <taxon>Dikarya</taxon>
        <taxon>Ascomycota</taxon>
        <taxon>Saccharomycotina</taxon>
        <taxon>Pichiomycetes</taxon>
        <taxon>Pichiales</taxon>
        <taxon>Pichiaceae</taxon>
        <taxon>Ambrosiozyma</taxon>
    </lineage>
</organism>
<dbReference type="Proteomes" id="UP001165064">
    <property type="component" value="Unassembled WGS sequence"/>
</dbReference>
<keyword evidence="2" id="KW-1185">Reference proteome</keyword>
<name>A0ACB5T5X2_AMBMO</name>
<sequence length="508" mass="57350">MQNHSFADFSGGDIDTPLHEHVDYFNNGNDQESSKWDNQEDDVIEDLPLDQLYTRCCHVREILPIPATIKQLRKKTKPLNVLKMLNPKPTLIDILSFSDFLAIAPIITVIFDNVTMDSYQLNIVLVSLSVSKTVEKLSLRNVPIEAAGWESLCRFVTKSKTLTKLDISQQKTKADLPLSFFRSQMDWDLFTEALILRGGLQELVINGCKLTTSQFKKLVYKGLSISTLRLGVASTDLDFEKSTILANWISSPNNTCIGVDIGFNDLKSGHQLSAFNSVFKNKSEHIKLAFFSLNSTNVTVAECNDVIEALSHVKTLRFLDLGNDPQLFPGILPTLDKYLPKYPELRRLHFECDELSAPALLRLNLLCQNCPKLVHLSFLGNSNITPSVSASLYSTVKSTGIYNLDVDYDSIPEELSSKIAFYLMRNLERFLNNNTNHTDQQHNADEDLIFDGSLITKAAEKLLEDTELHDDATDKAIFVESLVRRTIRLRTEIHGTMDKLFKDREEGP</sequence>
<reference evidence="1" key="1">
    <citation type="submission" date="2023-04" db="EMBL/GenBank/DDBJ databases">
        <title>Ambrosiozyma monospora NBRC 10751.</title>
        <authorList>
            <person name="Ichikawa N."/>
            <person name="Sato H."/>
            <person name="Tonouchi N."/>
        </authorList>
    </citation>
    <scope>NUCLEOTIDE SEQUENCE</scope>
    <source>
        <strain evidence="1">NBRC 10751</strain>
    </source>
</reference>
<evidence type="ECO:0000313" key="1">
    <source>
        <dbReference type="EMBL" id="GME81817.1"/>
    </source>
</evidence>
<comment type="caution">
    <text evidence="1">The sequence shown here is derived from an EMBL/GenBank/DDBJ whole genome shotgun (WGS) entry which is preliminary data.</text>
</comment>
<proteinExistence type="predicted"/>
<gene>
    <name evidence="1" type="ORF">Amon02_000515700</name>
</gene>